<comment type="cofactor">
    <cofactor evidence="1">
        <name>pyridoxal 5'-phosphate</name>
        <dbReference type="ChEBI" id="CHEBI:597326"/>
    </cofactor>
</comment>
<evidence type="ECO:0000256" key="3">
    <source>
        <dbReference type="ARBA" id="ARBA00022576"/>
    </source>
</evidence>
<evidence type="ECO:0000259" key="6">
    <source>
        <dbReference type="Pfam" id="PF00155"/>
    </source>
</evidence>
<dbReference type="InterPro" id="IPR015422">
    <property type="entry name" value="PyrdxlP-dep_Trfase_small"/>
</dbReference>
<dbReference type="PANTHER" id="PTHR46383">
    <property type="entry name" value="ASPARTATE AMINOTRANSFERASE"/>
    <property type="match status" value="1"/>
</dbReference>
<dbReference type="GO" id="GO:0030170">
    <property type="term" value="F:pyridoxal phosphate binding"/>
    <property type="evidence" value="ECO:0007669"/>
    <property type="project" value="InterPro"/>
</dbReference>
<name>A0A381QHG2_9ZZZZ</name>
<organism evidence="7">
    <name type="scientific">marine metagenome</name>
    <dbReference type="NCBI Taxonomy" id="408172"/>
    <lineage>
        <taxon>unclassified sequences</taxon>
        <taxon>metagenomes</taxon>
        <taxon>ecological metagenomes</taxon>
    </lineage>
</organism>
<protein>
    <recommendedName>
        <fullName evidence="6">Aminotransferase class I/classII large domain-containing protein</fullName>
    </recommendedName>
</protein>
<dbReference type="SUPFAM" id="SSF53383">
    <property type="entry name" value="PLP-dependent transferases"/>
    <property type="match status" value="1"/>
</dbReference>
<dbReference type="InterPro" id="IPR004839">
    <property type="entry name" value="Aminotransferase_I/II_large"/>
</dbReference>
<dbReference type="Gene3D" id="3.40.640.10">
    <property type="entry name" value="Type I PLP-dependent aspartate aminotransferase-like (Major domain)"/>
    <property type="match status" value="1"/>
</dbReference>
<proteinExistence type="inferred from homology"/>
<keyword evidence="4" id="KW-0808">Transferase</keyword>
<evidence type="ECO:0000313" key="7">
    <source>
        <dbReference type="EMBL" id="SUZ78390.1"/>
    </source>
</evidence>
<reference evidence="7" key="1">
    <citation type="submission" date="2018-05" db="EMBL/GenBank/DDBJ databases">
        <authorList>
            <person name="Lanie J.A."/>
            <person name="Ng W.-L."/>
            <person name="Kazmierczak K.M."/>
            <person name="Andrzejewski T.M."/>
            <person name="Davidsen T.M."/>
            <person name="Wayne K.J."/>
            <person name="Tettelin H."/>
            <person name="Glass J.I."/>
            <person name="Rusch D."/>
            <person name="Podicherti R."/>
            <person name="Tsui H.-C.T."/>
            <person name="Winkler M.E."/>
        </authorList>
    </citation>
    <scope>NUCLEOTIDE SEQUENCE</scope>
</reference>
<evidence type="ECO:0000256" key="4">
    <source>
        <dbReference type="ARBA" id="ARBA00022679"/>
    </source>
</evidence>
<feature type="domain" description="Aminotransferase class I/classII large" evidence="6">
    <location>
        <begin position="5"/>
        <end position="280"/>
    </location>
</feature>
<dbReference type="CDD" id="cd00609">
    <property type="entry name" value="AAT_like"/>
    <property type="match status" value="1"/>
</dbReference>
<accession>A0A381QHG2</accession>
<evidence type="ECO:0000256" key="2">
    <source>
        <dbReference type="ARBA" id="ARBA00007441"/>
    </source>
</evidence>
<dbReference type="InterPro" id="IPR050596">
    <property type="entry name" value="AspAT/PAT-like"/>
</dbReference>
<sequence>VQESITLAMLSILSKDDEVLLTSPRFTTYDLAVRMCDATPIPVPTFEKNDFALMPEEISKRITSKTKILVLVSPNNPTGAVTPPEKIIEIAEIVKNNKLIVITDEIYADLVYENHTHLSIGSLEEMKGRTLTLNGFSKTYAMTGWRIGYIAGPSDIINKMTEIRHALSINSCTFSQYGAISALKGPQDKLEEMKEEYNTRRKFCMHALRSMGLSYGEPGGAFYIYTNVSASGMKASAFSELLLKKTGVLLFPGTLFGDQEDKYIRLSYLQPMNKIEEAMNKMHNFVENKK</sequence>
<dbReference type="GO" id="GO:0006520">
    <property type="term" value="P:amino acid metabolic process"/>
    <property type="evidence" value="ECO:0007669"/>
    <property type="project" value="InterPro"/>
</dbReference>
<comment type="similarity">
    <text evidence="2">Belongs to the class-I pyridoxal-phosphate-dependent aminotransferase family.</text>
</comment>
<dbReference type="Pfam" id="PF00155">
    <property type="entry name" value="Aminotran_1_2"/>
    <property type="match status" value="1"/>
</dbReference>
<dbReference type="InterPro" id="IPR015424">
    <property type="entry name" value="PyrdxlP-dep_Trfase"/>
</dbReference>
<keyword evidence="5" id="KW-0663">Pyridoxal phosphate</keyword>
<feature type="non-terminal residue" evidence="7">
    <location>
        <position position="1"/>
    </location>
</feature>
<dbReference type="EMBL" id="UINC01001351">
    <property type="protein sequence ID" value="SUZ78390.1"/>
    <property type="molecule type" value="Genomic_DNA"/>
</dbReference>
<dbReference type="InterPro" id="IPR015421">
    <property type="entry name" value="PyrdxlP-dep_Trfase_major"/>
</dbReference>
<dbReference type="PANTHER" id="PTHR46383:SF3">
    <property type="entry name" value="ASPARTATE AMINOTRANSFERASE-RELATED"/>
    <property type="match status" value="1"/>
</dbReference>
<dbReference type="AlphaFoldDB" id="A0A381QHG2"/>
<keyword evidence="3" id="KW-0032">Aminotransferase</keyword>
<gene>
    <name evidence="7" type="ORF">METZ01_LOCUS31244</name>
</gene>
<evidence type="ECO:0000256" key="1">
    <source>
        <dbReference type="ARBA" id="ARBA00001933"/>
    </source>
</evidence>
<dbReference type="PROSITE" id="PS00105">
    <property type="entry name" value="AA_TRANSFER_CLASS_1"/>
    <property type="match status" value="1"/>
</dbReference>
<dbReference type="InterPro" id="IPR004838">
    <property type="entry name" value="NHTrfase_class1_PyrdxlP-BS"/>
</dbReference>
<evidence type="ECO:0000256" key="5">
    <source>
        <dbReference type="ARBA" id="ARBA00022898"/>
    </source>
</evidence>
<dbReference type="GO" id="GO:0008483">
    <property type="term" value="F:transaminase activity"/>
    <property type="evidence" value="ECO:0007669"/>
    <property type="project" value="UniProtKB-KW"/>
</dbReference>
<dbReference type="Gene3D" id="3.90.1150.10">
    <property type="entry name" value="Aspartate Aminotransferase, domain 1"/>
    <property type="match status" value="1"/>
</dbReference>